<accession>A0A4Y1Z8Z2</accession>
<proteinExistence type="predicted"/>
<dbReference type="EMBL" id="BEXB01000006">
    <property type="protein sequence ID" value="GAY75527.1"/>
    <property type="molecule type" value="Genomic_DNA"/>
</dbReference>
<protein>
    <submittedName>
        <fullName evidence="1">Uncharacterized protein</fullName>
    </submittedName>
</protein>
<dbReference type="AlphaFoldDB" id="A0A4Y1Z8Z2"/>
<sequence>MHCIHLKPFMHGNDLSNVSNQCMLFHRFISQTPPHTP</sequence>
<comment type="caution">
    <text evidence="1">The sequence shown here is derived from an EMBL/GenBank/DDBJ whole genome shotgun (WGS) entry which is preliminary data.</text>
</comment>
<name>A0A4Y1Z8Z2_9BACL</name>
<evidence type="ECO:0000313" key="1">
    <source>
        <dbReference type="EMBL" id="GAY75527.1"/>
    </source>
</evidence>
<dbReference type="Proteomes" id="UP000319716">
    <property type="component" value="Unassembled WGS sequence"/>
</dbReference>
<evidence type="ECO:0000313" key="2">
    <source>
        <dbReference type="Proteomes" id="UP000319716"/>
    </source>
</evidence>
<gene>
    <name evidence="1" type="ORF">NBRC111894_1081</name>
</gene>
<organism evidence="1 2">
    <name type="scientific">Sporolactobacillus inulinus</name>
    <dbReference type="NCBI Taxonomy" id="2078"/>
    <lineage>
        <taxon>Bacteria</taxon>
        <taxon>Bacillati</taxon>
        <taxon>Bacillota</taxon>
        <taxon>Bacilli</taxon>
        <taxon>Bacillales</taxon>
        <taxon>Sporolactobacillaceae</taxon>
        <taxon>Sporolactobacillus</taxon>
    </lineage>
</organism>
<reference evidence="1 2" key="1">
    <citation type="submission" date="2017-11" db="EMBL/GenBank/DDBJ databases">
        <title>Draft Genome Sequence of Sporolactobacillus inulinus NBRC 111894 Isolated from Koso, a Japanese Sugar-Vegetable Fermented Beverage.</title>
        <authorList>
            <person name="Chiou T.Y."/>
            <person name="Oshima K."/>
            <person name="Suda W."/>
            <person name="Hattori M."/>
            <person name="Takahashi T."/>
        </authorList>
    </citation>
    <scope>NUCLEOTIDE SEQUENCE [LARGE SCALE GENOMIC DNA]</scope>
    <source>
        <strain evidence="1 2">NBRC111894</strain>
    </source>
</reference>